<dbReference type="InterPro" id="IPR057397">
    <property type="entry name" value="HEAT_5MP1_2"/>
</dbReference>
<dbReference type="GO" id="GO:0005737">
    <property type="term" value="C:cytoplasm"/>
    <property type="evidence" value="ECO:0007669"/>
    <property type="project" value="TreeGrafter"/>
</dbReference>
<dbReference type="PROSITE" id="PS51363">
    <property type="entry name" value="W2"/>
    <property type="match status" value="1"/>
</dbReference>
<reference evidence="2" key="1">
    <citation type="submission" date="2020-12" db="EMBL/GenBank/DDBJ databases">
        <authorList>
            <person name="Iha C."/>
        </authorList>
    </citation>
    <scope>NUCLEOTIDE SEQUENCE</scope>
</reference>
<sequence length="430" mass="48727">GKEEKPTLAGVHHKTRKRNIAVPLDPGAFANEVIRIFGEAWKEGCSVQEHLDAGVKVLETSDLNFNRYGDTLFEVLFAGGRMAAGASLAQDAGEKFNAHLFAAAAEREAIYPYIKMFQTLVRRRPFLIRSLERIAVKLLKSLEFFDEEGRKKLAIATSLMFSPEIKLGLLPDNTLTALLNDRLVQKGTVLEFSTAFFKEYLSEHTLDDLVSVLTKAKLANRLLDLMPPQTRTIKEFGQHFTACGLEGLVEWHRKKVIDLKLGELKEGLSSKMDEYEPAELLEYVKGQVDEGELPPADVLKVLWAVLIGAVNMTGKNQQQIAQALARQIRTHKKLLAVYCTTARVEASLLVTVQVYCYEDSRLLKIFSDIVRILYDASIVKEDTILYWYRKGSHQKGRNVFLKDIEPFIKWLEEADEEDDDEEDDDDDDED</sequence>
<dbReference type="PANTHER" id="PTHR14208">
    <property type="entry name" value="BASIC LEUCINE ZIPPER AND W2 DOMAIN-CONTAINING PROTEIN"/>
    <property type="match status" value="1"/>
</dbReference>
<dbReference type="PANTHER" id="PTHR14208:SF2">
    <property type="entry name" value="PROTEIN KRASAVIETZ"/>
    <property type="match status" value="1"/>
</dbReference>
<dbReference type="SMART" id="SM00515">
    <property type="entry name" value="eIF5C"/>
    <property type="match status" value="1"/>
</dbReference>
<dbReference type="AlphaFoldDB" id="A0A8S1ISL7"/>
<dbReference type="SUPFAM" id="SSF48371">
    <property type="entry name" value="ARM repeat"/>
    <property type="match status" value="1"/>
</dbReference>
<gene>
    <name evidence="2" type="ORF">OSTQU699_LOCUS2266</name>
</gene>
<dbReference type="InterPro" id="IPR051245">
    <property type="entry name" value="eIF5-mimic_regulator"/>
</dbReference>
<evidence type="ECO:0000313" key="2">
    <source>
        <dbReference type="EMBL" id="CAD7696905.1"/>
    </source>
</evidence>
<feature type="domain" description="W2" evidence="1">
    <location>
        <begin position="254"/>
        <end position="421"/>
    </location>
</feature>
<dbReference type="Pfam" id="PF25504">
    <property type="entry name" value="HEAT_5MP1_2"/>
    <property type="match status" value="1"/>
</dbReference>
<dbReference type="Pfam" id="PF02020">
    <property type="entry name" value="W2"/>
    <property type="match status" value="1"/>
</dbReference>
<accession>A0A8S1ISL7</accession>
<dbReference type="EMBL" id="CAJHUC010000565">
    <property type="protein sequence ID" value="CAD7696905.1"/>
    <property type="molecule type" value="Genomic_DNA"/>
</dbReference>
<dbReference type="InterPro" id="IPR003307">
    <property type="entry name" value="W2_domain"/>
</dbReference>
<keyword evidence="3" id="KW-1185">Reference proteome</keyword>
<evidence type="ECO:0000259" key="1">
    <source>
        <dbReference type="PROSITE" id="PS51363"/>
    </source>
</evidence>
<dbReference type="InterPro" id="IPR016024">
    <property type="entry name" value="ARM-type_fold"/>
</dbReference>
<dbReference type="GO" id="GO:0016020">
    <property type="term" value="C:membrane"/>
    <property type="evidence" value="ECO:0007669"/>
    <property type="project" value="TreeGrafter"/>
</dbReference>
<comment type="caution">
    <text evidence="2">The sequence shown here is derived from an EMBL/GenBank/DDBJ whole genome shotgun (WGS) entry which is preliminary data.</text>
</comment>
<evidence type="ECO:0000313" key="3">
    <source>
        <dbReference type="Proteomes" id="UP000708148"/>
    </source>
</evidence>
<dbReference type="OrthoDB" id="1727522at2759"/>
<protein>
    <recommendedName>
        <fullName evidence="1">W2 domain-containing protein</fullName>
    </recommendedName>
</protein>
<dbReference type="Gene3D" id="1.25.40.180">
    <property type="match status" value="1"/>
</dbReference>
<organism evidence="2 3">
    <name type="scientific">Ostreobium quekettii</name>
    <dbReference type="NCBI Taxonomy" id="121088"/>
    <lineage>
        <taxon>Eukaryota</taxon>
        <taxon>Viridiplantae</taxon>
        <taxon>Chlorophyta</taxon>
        <taxon>core chlorophytes</taxon>
        <taxon>Ulvophyceae</taxon>
        <taxon>TCBD clade</taxon>
        <taxon>Bryopsidales</taxon>
        <taxon>Ostreobineae</taxon>
        <taxon>Ostreobiaceae</taxon>
        <taxon>Ostreobium</taxon>
    </lineage>
</organism>
<proteinExistence type="predicted"/>
<feature type="non-terminal residue" evidence="2">
    <location>
        <position position="430"/>
    </location>
</feature>
<dbReference type="Proteomes" id="UP000708148">
    <property type="component" value="Unassembled WGS sequence"/>
</dbReference>
<name>A0A8S1ISL7_9CHLO</name>